<feature type="region of interest" description="Disordered" evidence="1">
    <location>
        <begin position="281"/>
        <end position="302"/>
    </location>
</feature>
<dbReference type="AlphaFoldDB" id="A0A7S1FTJ2"/>
<accession>A0A7S1FTJ2</accession>
<dbReference type="GO" id="GO:0016788">
    <property type="term" value="F:hydrolase activity, acting on ester bonds"/>
    <property type="evidence" value="ECO:0007669"/>
    <property type="project" value="InterPro"/>
</dbReference>
<evidence type="ECO:0008006" key="3">
    <source>
        <dbReference type="Google" id="ProtNLM"/>
    </source>
</evidence>
<dbReference type="Pfam" id="PF00657">
    <property type="entry name" value="Lipase_GDSL"/>
    <property type="match status" value="1"/>
</dbReference>
<evidence type="ECO:0000256" key="1">
    <source>
        <dbReference type="SAM" id="MobiDB-lite"/>
    </source>
</evidence>
<reference evidence="2" key="1">
    <citation type="submission" date="2021-01" db="EMBL/GenBank/DDBJ databases">
        <authorList>
            <person name="Corre E."/>
            <person name="Pelletier E."/>
            <person name="Niang G."/>
            <person name="Scheremetjew M."/>
            <person name="Finn R."/>
            <person name="Kale V."/>
            <person name="Holt S."/>
            <person name="Cochrane G."/>
            <person name="Meng A."/>
            <person name="Brown T."/>
            <person name="Cohen L."/>
        </authorList>
    </citation>
    <scope>NUCLEOTIDE SEQUENCE</scope>
    <source>
        <strain evidence="2">308</strain>
    </source>
</reference>
<name>A0A7S1FTJ2_9STRA</name>
<gene>
    <name evidence="2" type="ORF">CHYS00102_LOCUS14407</name>
</gene>
<proteinExistence type="predicted"/>
<dbReference type="PANTHER" id="PTHR14209">
    <property type="entry name" value="ISOAMYL ACETATE-HYDROLYZING ESTERASE 1"/>
    <property type="match status" value="1"/>
</dbReference>
<dbReference type="InterPro" id="IPR036514">
    <property type="entry name" value="SGNH_hydro_sf"/>
</dbReference>
<evidence type="ECO:0000313" key="2">
    <source>
        <dbReference type="EMBL" id="CAD8887209.1"/>
    </source>
</evidence>
<feature type="compositionally biased region" description="Basic and acidic residues" evidence="1">
    <location>
        <begin position="281"/>
        <end position="292"/>
    </location>
</feature>
<dbReference type="EMBL" id="HBFR01020012">
    <property type="protein sequence ID" value="CAD8887209.1"/>
    <property type="molecule type" value="Transcribed_RNA"/>
</dbReference>
<protein>
    <recommendedName>
        <fullName evidence="3">SGNH hydrolase-type esterase domain-containing protein</fullName>
    </recommendedName>
</protein>
<dbReference type="PANTHER" id="PTHR14209:SF19">
    <property type="entry name" value="ISOAMYL ACETATE-HYDROLYZING ESTERASE 1 HOMOLOG"/>
    <property type="match status" value="1"/>
</dbReference>
<dbReference type="SUPFAM" id="SSF52266">
    <property type="entry name" value="SGNH hydrolase"/>
    <property type="match status" value="1"/>
</dbReference>
<sequence>MSSNKPFANIWKPYSTMPCGRARIILLGDSITQLSFNSNGGFGARLSDIYQRRADVFNRGYSGYNSEWILNMLQTNEGRLGIFGPPNDDGAVGSPPVDAVRLVTIFLGANDASDAELNARQHVPLKEYRTNLEKIVHITREWCPHSKILLITPPPVDHEARLKYQLDRYGDKATGKLERTLSLSGEYATAACETAVQVGVPCLNIWKKMQDADNSPGWHQYLSDGLHLSPKGNQFVGKMLEEFIFEHFPEISVIPCEFTGNFGTSGSRCSNMLQIGPWHDEVKNSRDSEPSNKRIKTSTENS</sequence>
<organism evidence="2">
    <name type="scientific">Corethron hystrix</name>
    <dbReference type="NCBI Taxonomy" id="216773"/>
    <lineage>
        <taxon>Eukaryota</taxon>
        <taxon>Sar</taxon>
        <taxon>Stramenopiles</taxon>
        <taxon>Ochrophyta</taxon>
        <taxon>Bacillariophyta</taxon>
        <taxon>Coscinodiscophyceae</taxon>
        <taxon>Corethrophycidae</taxon>
        <taxon>Corethrales</taxon>
        <taxon>Corethraceae</taxon>
        <taxon>Corethron</taxon>
    </lineage>
</organism>
<dbReference type="InterPro" id="IPR001087">
    <property type="entry name" value="GDSL"/>
</dbReference>
<dbReference type="CDD" id="cd01838">
    <property type="entry name" value="Isoamyl_acetate_hydrolase_like"/>
    <property type="match status" value="1"/>
</dbReference>
<dbReference type="InterPro" id="IPR045136">
    <property type="entry name" value="Iah1-like"/>
</dbReference>
<dbReference type="Gene3D" id="3.40.50.1110">
    <property type="entry name" value="SGNH hydrolase"/>
    <property type="match status" value="1"/>
</dbReference>